<feature type="transmembrane region" description="Helical" evidence="1">
    <location>
        <begin position="12"/>
        <end position="36"/>
    </location>
</feature>
<name>A0A1H9ZJC2_9BACI</name>
<dbReference type="InterPro" id="IPR020144">
    <property type="entry name" value="SpoVAB"/>
</dbReference>
<feature type="transmembrane region" description="Helical" evidence="1">
    <location>
        <begin position="48"/>
        <end position="68"/>
    </location>
</feature>
<accession>A0A1H9ZJC2</accession>
<organism evidence="2 3">
    <name type="scientific">Oceanobacillus limi</name>
    <dbReference type="NCBI Taxonomy" id="930131"/>
    <lineage>
        <taxon>Bacteria</taxon>
        <taxon>Bacillati</taxon>
        <taxon>Bacillota</taxon>
        <taxon>Bacilli</taxon>
        <taxon>Bacillales</taxon>
        <taxon>Bacillaceae</taxon>
        <taxon>Oceanobacillus</taxon>
    </lineage>
</organism>
<evidence type="ECO:0000313" key="3">
    <source>
        <dbReference type="Proteomes" id="UP000198618"/>
    </source>
</evidence>
<evidence type="ECO:0000256" key="1">
    <source>
        <dbReference type="SAM" id="Phobius"/>
    </source>
</evidence>
<proteinExistence type="predicted"/>
<reference evidence="2 3" key="1">
    <citation type="submission" date="2016-10" db="EMBL/GenBank/DDBJ databases">
        <authorList>
            <person name="de Groot N.N."/>
        </authorList>
    </citation>
    <scope>NUCLEOTIDE SEQUENCE [LARGE SCALE GENOMIC DNA]</scope>
    <source>
        <strain evidence="2 3">IBRC-M 10780</strain>
    </source>
</reference>
<dbReference type="RefSeq" id="WP_090866992.1">
    <property type="nucleotide sequence ID" value="NZ_FOHE01000002.1"/>
</dbReference>
<dbReference type="Proteomes" id="UP000198618">
    <property type="component" value="Unassembled WGS sequence"/>
</dbReference>
<dbReference type="EMBL" id="FOHE01000002">
    <property type="protein sequence ID" value="SES81685.1"/>
    <property type="molecule type" value="Genomic_DNA"/>
</dbReference>
<dbReference type="STRING" id="930131.SAMN05216389_102303"/>
<protein>
    <submittedName>
        <fullName evidence="2">Stage V sporulation protein AB</fullName>
    </submittedName>
</protein>
<keyword evidence="1" id="KW-0812">Transmembrane</keyword>
<dbReference type="Pfam" id="PF13782">
    <property type="entry name" value="SpoVAB"/>
    <property type="match status" value="1"/>
</dbReference>
<gene>
    <name evidence="2" type="ORF">SAMN05216389_102303</name>
</gene>
<sequence length="142" mass="15436">MIQTILVNALQVLIGFSGGLAVGGGFVAFLTVLGIIPRLIQLTKGNGLIKVLIGCVIVGSIFGTYLSFTGVAWDQPLFMLLIWGLLHGVFNGMLAAALTEVLNVFPIITKRIRLERQLLWLLMAVVFGKIVGSLFQWLVLVR</sequence>
<feature type="transmembrane region" description="Helical" evidence="1">
    <location>
        <begin position="118"/>
        <end position="139"/>
    </location>
</feature>
<feature type="transmembrane region" description="Helical" evidence="1">
    <location>
        <begin position="80"/>
        <end position="106"/>
    </location>
</feature>
<evidence type="ECO:0000313" key="2">
    <source>
        <dbReference type="EMBL" id="SES81685.1"/>
    </source>
</evidence>
<dbReference type="AlphaFoldDB" id="A0A1H9ZJC2"/>
<keyword evidence="1" id="KW-1133">Transmembrane helix</keyword>
<dbReference type="OrthoDB" id="9790504at2"/>
<keyword evidence="1" id="KW-0472">Membrane</keyword>
<keyword evidence="3" id="KW-1185">Reference proteome</keyword>